<dbReference type="AlphaFoldDB" id="S7RVD4"/>
<dbReference type="OrthoDB" id="3223806at2759"/>
<keyword evidence="3" id="KW-1185">Reference proteome</keyword>
<dbReference type="GeneID" id="19303790"/>
<dbReference type="eggNOG" id="ENOG502SJPR">
    <property type="taxonomic scope" value="Eukaryota"/>
</dbReference>
<sequence length="618" mass="68851">MATRVFALVVGIDSYKSGNIWDLTSAVDDATAVKRWLKHDLGVPRDQVSFLINNKATKRNIEDQFTRHLLNNDAIEHGDAILIYFAGHGSTISGPLDWFSGKPGEVQVLCTFDHDTRGPEGRVAGISAVSLQAMLQELAEAKGNNITVMLDCCFAPTEHASRLRCTPTMKCRPHDLHTNMWRGLQGKLGIRADRDGFYQRRSSHILLAACGPRDRALEGKEGGRFTHSLLTVKDKVSLHRTTYAQLLGYINGFSREQRAVCVGKDQDRILFGGVPFVPESQFVAVDWDDDSKLRVGAGSEHGIVEGSELSFHEHNRRGSLNPPLTTLSVVEIHPTWSFARSRVPSRPLKDEGWARITRWNTRAPVYLQLKKALAGFFRRHEDLVIGTDSRRTESHVAGDRGTLDAMQQTSPVPALPKDGIGVADTAARFHLHLHRDNPNHPLRAFITIQLYRFDPQTGRRVSANLFAHGRAQMRHEENSFYQVVLRNDSEVDLWPYLASMRADGYGANMLFIPDHDNPAPPLRRHSQLVLGPSRICCDTSFRNSSKYSWDACLLKLFVSSKSVPVSLLEQGAAFAMAEAAKTPDDKEAVMAIERAAGEEIWDTVEGTISFSVSDQLDT</sequence>
<feature type="domain" description="Peptidase C14 caspase" evidence="1">
    <location>
        <begin position="6"/>
        <end position="247"/>
    </location>
</feature>
<dbReference type="Pfam" id="PF00656">
    <property type="entry name" value="Peptidase_C14"/>
    <property type="match status" value="1"/>
</dbReference>
<evidence type="ECO:0000313" key="3">
    <source>
        <dbReference type="Proteomes" id="UP000030669"/>
    </source>
</evidence>
<dbReference type="GO" id="GO:0006508">
    <property type="term" value="P:proteolysis"/>
    <property type="evidence" value="ECO:0007669"/>
    <property type="project" value="InterPro"/>
</dbReference>
<organism evidence="2 3">
    <name type="scientific">Gloeophyllum trabeum (strain ATCC 11539 / FP-39264 / Madison 617)</name>
    <name type="common">Brown rot fungus</name>
    <dbReference type="NCBI Taxonomy" id="670483"/>
    <lineage>
        <taxon>Eukaryota</taxon>
        <taxon>Fungi</taxon>
        <taxon>Dikarya</taxon>
        <taxon>Basidiomycota</taxon>
        <taxon>Agaricomycotina</taxon>
        <taxon>Agaricomycetes</taxon>
        <taxon>Gloeophyllales</taxon>
        <taxon>Gloeophyllaceae</taxon>
        <taxon>Gloeophyllum</taxon>
    </lineage>
</organism>
<gene>
    <name evidence="2" type="ORF">GLOTRDRAFT_137591</name>
</gene>
<protein>
    <recommendedName>
        <fullName evidence="1">Peptidase C14 caspase domain-containing protein</fullName>
    </recommendedName>
</protein>
<accession>S7RVD4</accession>
<dbReference type="OMA" id="RTPFRVH"/>
<evidence type="ECO:0000259" key="1">
    <source>
        <dbReference type="Pfam" id="PF00656"/>
    </source>
</evidence>
<proteinExistence type="predicted"/>
<reference evidence="2 3" key="1">
    <citation type="journal article" date="2012" name="Science">
        <title>The Paleozoic origin of enzymatic lignin decomposition reconstructed from 31 fungal genomes.</title>
        <authorList>
            <person name="Floudas D."/>
            <person name="Binder M."/>
            <person name="Riley R."/>
            <person name="Barry K."/>
            <person name="Blanchette R.A."/>
            <person name="Henrissat B."/>
            <person name="Martinez A.T."/>
            <person name="Otillar R."/>
            <person name="Spatafora J.W."/>
            <person name="Yadav J.S."/>
            <person name="Aerts A."/>
            <person name="Benoit I."/>
            <person name="Boyd A."/>
            <person name="Carlson A."/>
            <person name="Copeland A."/>
            <person name="Coutinho P.M."/>
            <person name="de Vries R.P."/>
            <person name="Ferreira P."/>
            <person name="Findley K."/>
            <person name="Foster B."/>
            <person name="Gaskell J."/>
            <person name="Glotzer D."/>
            <person name="Gorecki P."/>
            <person name="Heitman J."/>
            <person name="Hesse C."/>
            <person name="Hori C."/>
            <person name="Igarashi K."/>
            <person name="Jurgens J.A."/>
            <person name="Kallen N."/>
            <person name="Kersten P."/>
            <person name="Kohler A."/>
            <person name="Kuees U."/>
            <person name="Kumar T.K.A."/>
            <person name="Kuo A."/>
            <person name="LaButti K."/>
            <person name="Larrondo L.F."/>
            <person name="Lindquist E."/>
            <person name="Ling A."/>
            <person name="Lombard V."/>
            <person name="Lucas S."/>
            <person name="Lundell T."/>
            <person name="Martin R."/>
            <person name="McLaughlin D.J."/>
            <person name="Morgenstern I."/>
            <person name="Morin E."/>
            <person name="Murat C."/>
            <person name="Nagy L.G."/>
            <person name="Nolan M."/>
            <person name="Ohm R.A."/>
            <person name="Patyshakuliyeva A."/>
            <person name="Rokas A."/>
            <person name="Ruiz-Duenas F.J."/>
            <person name="Sabat G."/>
            <person name="Salamov A."/>
            <person name="Samejima M."/>
            <person name="Schmutz J."/>
            <person name="Slot J.C."/>
            <person name="St John F."/>
            <person name="Stenlid J."/>
            <person name="Sun H."/>
            <person name="Sun S."/>
            <person name="Syed K."/>
            <person name="Tsang A."/>
            <person name="Wiebenga A."/>
            <person name="Young D."/>
            <person name="Pisabarro A."/>
            <person name="Eastwood D.C."/>
            <person name="Martin F."/>
            <person name="Cullen D."/>
            <person name="Grigoriev I.V."/>
            <person name="Hibbett D.S."/>
        </authorList>
    </citation>
    <scope>NUCLEOTIDE SEQUENCE [LARGE SCALE GENOMIC DNA]</scope>
    <source>
        <strain evidence="2 3">ATCC 11539</strain>
    </source>
</reference>
<dbReference type="InterPro" id="IPR011600">
    <property type="entry name" value="Pept_C14_caspase"/>
</dbReference>
<evidence type="ECO:0000313" key="2">
    <source>
        <dbReference type="EMBL" id="EPQ57204.1"/>
    </source>
</evidence>
<dbReference type="EMBL" id="KB469299">
    <property type="protein sequence ID" value="EPQ57204.1"/>
    <property type="molecule type" value="Genomic_DNA"/>
</dbReference>
<dbReference type="Gene3D" id="3.40.50.1460">
    <property type="match status" value="1"/>
</dbReference>
<name>S7RVD4_GLOTA</name>
<dbReference type="KEGG" id="gtr:GLOTRDRAFT_137591"/>
<dbReference type="HOGENOM" id="CLU_011935_0_0_1"/>
<dbReference type="GO" id="GO:0004197">
    <property type="term" value="F:cysteine-type endopeptidase activity"/>
    <property type="evidence" value="ECO:0007669"/>
    <property type="project" value="InterPro"/>
</dbReference>
<dbReference type="Proteomes" id="UP000030669">
    <property type="component" value="Unassembled WGS sequence"/>
</dbReference>
<dbReference type="RefSeq" id="XP_007864341.1">
    <property type="nucleotide sequence ID" value="XM_007866150.1"/>
</dbReference>